<dbReference type="KEGG" id="mkm:Mkms_0960"/>
<dbReference type="EMBL" id="CP000518">
    <property type="protein sequence ID" value="ABL90174.1"/>
    <property type="molecule type" value="Genomic_DNA"/>
</dbReference>
<dbReference type="HOGENOM" id="CLU_2554661_0_0_11"/>
<evidence type="ECO:0000256" key="1">
    <source>
        <dbReference type="SAM" id="MobiDB-lite"/>
    </source>
</evidence>
<gene>
    <name evidence="2" type="ordered locus">Mkms_0960</name>
</gene>
<feature type="region of interest" description="Disordered" evidence="1">
    <location>
        <begin position="38"/>
        <end position="82"/>
    </location>
</feature>
<accession>A1UBG6</accession>
<organism evidence="2">
    <name type="scientific">Mycobacterium sp. (strain KMS)</name>
    <dbReference type="NCBI Taxonomy" id="189918"/>
    <lineage>
        <taxon>Bacteria</taxon>
        <taxon>Bacillati</taxon>
        <taxon>Actinomycetota</taxon>
        <taxon>Actinomycetes</taxon>
        <taxon>Mycobacteriales</taxon>
        <taxon>Mycobacteriaceae</taxon>
        <taxon>Mycobacterium</taxon>
    </lineage>
</organism>
<dbReference type="AlphaFoldDB" id="A1UBG6"/>
<evidence type="ECO:0000313" key="2">
    <source>
        <dbReference type="EMBL" id="ABL90174.1"/>
    </source>
</evidence>
<proteinExistence type="predicted"/>
<dbReference type="STRING" id="189918.Mkms_0960"/>
<protein>
    <submittedName>
        <fullName evidence="2">Uncharacterized protein</fullName>
    </submittedName>
</protein>
<reference evidence="2" key="1">
    <citation type="submission" date="2006-12" db="EMBL/GenBank/DDBJ databases">
        <title>Complete sequence of chromosome of Mycobacterium sp. KMS.</title>
        <authorList>
            <consortium name="US DOE Joint Genome Institute"/>
            <person name="Copeland A."/>
            <person name="Lucas S."/>
            <person name="Lapidus A."/>
            <person name="Barry K."/>
            <person name="Detter J.C."/>
            <person name="Glavina del Rio T."/>
            <person name="Hammon N."/>
            <person name="Israni S."/>
            <person name="Dalin E."/>
            <person name="Tice H."/>
            <person name="Pitluck S."/>
            <person name="Kiss H."/>
            <person name="Brettin T."/>
            <person name="Bruce D."/>
            <person name="Han C."/>
            <person name="Tapia R."/>
            <person name="Gilna P."/>
            <person name="Schmutz J."/>
            <person name="Larimer F."/>
            <person name="Land M."/>
            <person name="Hauser L."/>
            <person name="Kyrpides N."/>
            <person name="Mikhailova N."/>
            <person name="Miller C.D."/>
            <person name="Richardson P."/>
        </authorList>
    </citation>
    <scope>NUCLEOTIDE SEQUENCE [LARGE SCALE GENOMIC DNA]</scope>
    <source>
        <strain evidence="2">KMS</strain>
    </source>
</reference>
<sequence>MLHIQTVLASRPLPFSQRAQPAPHAHQPKYLELGKFAVPEGEPIPPQNTDVRHQSYEPPISYYCTGQPATSPPGTEGRHRLR</sequence>
<name>A1UBG6_MYCSK</name>